<dbReference type="GeneID" id="91557118"/>
<evidence type="ECO:0000313" key="1">
    <source>
        <dbReference type="EMBL" id="PAK77846.1"/>
    </source>
</evidence>
<dbReference type="AlphaFoldDB" id="A0A269XZM1"/>
<keyword evidence="2" id="KW-1185">Reference proteome</keyword>
<evidence type="ECO:0000313" key="2">
    <source>
        <dbReference type="Proteomes" id="UP000216151"/>
    </source>
</evidence>
<proteinExistence type="predicted"/>
<comment type="caution">
    <text evidence="1">The sequence shown here is derived from an EMBL/GenBank/DDBJ whole genome shotgun (WGS) entry which is preliminary data.</text>
</comment>
<reference evidence="1 2" key="1">
    <citation type="submission" date="2017-04" db="EMBL/GenBank/DDBJ databases">
        <title>Kefir bacterial isolates.</title>
        <authorList>
            <person name="Kim Y."/>
            <person name="Blasche S."/>
            <person name="Patil K.R."/>
        </authorList>
    </citation>
    <scope>NUCLEOTIDE SEQUENCE [LARGE SCALE GENOMIC DNA]</scope>
    <source>
        <strain evidence="1 2">KR</strain>
    </source>
</reference>
<dbReference type="RefSeq" id="WP_086646579.1">
    <property type="nucleotide sequence ID" value="NZ_JAKVNI010000001.1"/>
</dbReference>
<name>A0A269XZM1_9PROT</name>
<sequence>MNTTPGTPDALLWKLARLAAGVENKACEETAISFDLKEITQILQEIKNALPADNEWSLYLTPGIIWSTVWSLYQNALELGGYQDREAIVQLVRDAVESLRSALLGTAKTTGVRTLGVDHLMEPGAITAG</sequence>
<protein>
    <submittedName>
        <fullName evidence="1">Uncharacterized protein</fullName>
    </submittedName>
</protein>
<accession>A0A269XZM1</accession>
<gene>
    <name evidence="1" type="ORF">B8X00_09215</name>
</gene>
<dbReference type="OrthoDB" id="7226061at2"/>
<organism evidence="1 2">
    <name type="scientific">Acetobacter fabarum</name>
    <dbReference type="NCBI Taxonomy" id="483199"/>
    <lineage>
        <taxon>Bacteria</taxon>
        <taxon>Pseudomonadati</taxon>
        <taxon>Pseudomonadota</taxon>
        <taxon>Alphaproteobacteria</taxon>
        <taxon>Acetobacterales</taxon>
        <taxon>Acetobacteraceae</taxon>
        <taxon>Acetobacter</taxon>
    </lineage>
</organism>
<dbReference type="EMBL" id="NCXK01000011">
    <property type="protein sequence ID" value="PAK77846.1"/>
    <property type="molecule type" value="Genomic_DNA"/>
</dbReference>
<dbReference type="Proteomes" id="UP000216151">
    <property type="component" value="Unassembled WGS sequence"/>
</dbReference>